<comment type="similarity">
    <text evidence="6">Belongs to the rhamnose isomerase family.</text>
</comment>
<dbReference type="EMBL" id="ADKX01000012">
    <property type="protein sequence ID" value="EFW05843.1"/>
    <property type="molecule type" value="Genomic_DNA"/>
</dbReference>
<dbReference type="NCBIfam" id="TIGR01748">
    <property type="entry name" value="rhaA"/>
    <property type="match status" value="1"/>
</dbReference>
<dbReference type="NCBIfam" id="NF002203">
    <property type="entry name" value="PRK01076.1"/>
    <property type="match status" value="1"/>
</dbReference>
<dbReference type="AlphaFoldDB" id="E7G7S2"/>
<comment type="pathway">
    <text evidence="6">Carbohydrate degradation; L-rhamnose degradation; glycerone phosphate from L-rhamnose: step 1/3.</text>
</comment>
<dbReference type="STRING" id="100884.GCA_000269565_00893"/>
<dbReference type="HOGENOM" id="CLU_052790_0_0_9"/>
<evidence type="ECO:0000256" key="5">
    <source>
        <dbReference type="ARBA" id="ARBA00023308"/>
    </source>
</evidence>
<keyword evidence="2 6" id="KW-0479">Metal-binding</keyword>
<dbReference type="Proteomes" id="UP000003157">
    <property type="component" value="Unassembled WGS sequence"/>
</dbReference>
<keyword evidence="9" id="KW-1185">Reference proteome</keyword>
<comment type="caution">
    <text evidence="8">The sequence shown here is derived from an EMBL/GenBank/DDBJ whole genome shotgun (WGS) entry which is preliminary data.</text>
</comment>
<reference evidence="8 9" key="1">
    <citation type="submission" date="2010-12" db="EMBL/GenBank/DDBJ databases">
        <title>The Genome Sequence of Coprobacillus sp. strain 29_1.</title>
        <authorList>
            <consortium name="The Broad Institute Genome Sequencing Platform"/>
            <person name="Earl A."/>
            <person name="Ward D."/>
            <person name="Feldgarden M."/>
            <person name="Gevers D."/>
            <person name="Daigneault M."/>
            <person name="Sibley C.D."/>
            <person name="White A."/>
            <person name="Strauss J."/>
            <person name="Allen-Vercoe E."/>
            <person name="Young S.K."/>
            <person name="Zeng Q."/>
            <person name="Gargeya S."/>
            <person name="Fitzgerald M."/>
            <person name="Haas B."/>
            <person name="Abouelleil A."/>
            <person name="Alvarado L."/>
            <person name="Arachchi H.M."/>
            <person name="Berlin A."/>
            <person name="Brown A."/>
            <person name="Chapman S.B."/>
            <person name="Chen Z."/>
            <person name="Dunbar C."/>
            <person name="Freedman E."/>
            <person name="Gearin G."/>
            <person name="Gellesch M."/>
            <person name="Goldberg J."/>
            <person name="Griggs A."/>
            <person name="Gujja S."/>
            <person name="Heilman E."/>
            <person name="Heiman D."/>
            <person name="Howarth C."/>
            <person name="Larson L."/>
            <person name="Lui A."/>
            <person name="MacDonald P.J.P."/>
            <person name="Mehta T."/>
            <person name="Montmayeur A."/>
            <person name="Murphy C."/>
            <person name="Neiman D."/>
            <person name="Pearson M."/>
            <person name="Priest M."/>
            <person name="Roberts A."/>
            <person name="Saif S."/>
            <person name="Shea T."/>
            <person name="Shenoy N."/>
            <person name="Sisk P."/>
            <person name="Stolte C."/>
            <person name="Sykes S."/>
            <person name="White J."/>
            <person name="Yandava C."/>
            <person name="Nusbaum C."/>
            <person name="Birren B."/>
        </authorList>
    </citation>
    <scope>NUCLEOTIDE SEQUENCE [LARGE SCALE GENOMIC DNA]</scope>
    <source>
        <strain evidence="8 9">29_1</strain>
    </source>
</reference>
<dbReference type="GO" id="GO:0019301">
    <property type="term" value="P:rhamnose catabolic process"/>
    <property type="evidence" value="ECO:0007669"/>
    <property type="project" value="UniProtKB-UniRule"/>
</dbReference>
<evidence type="ECO:0000256" key="1">
    <source>
        <dbReference type="ARBA" id="ARBA00022490"/>
    </source>
</evidence>
<dbReference type="GO" id="GO:0030145">
    <property type="term" value="F:manganese ion binding"/>
    <property type="evidence" value="ECO:0007669"/>
    <property type="project" value="UniProtKB-UniRule"/>
</dbReference>
<dbReference type="Gene3D" id="3.20.20.150">
    <property type="entry name" value="Divalent-metal-dependent TIM barrel enzymes"/>
    <property type="match status" value="1"/>
</dbReference>
<keyword evidence="5 6" id="KW-0684">Rhamnose metabolism</keyword>
<keyword evidence="3 6" id="KW-0464">Manganese</keyword>
<dbReference type="PANTHER" id="PTHR30268:SF0">
    <property type="entry name" value="L-RHAMNOSE ISOMERASE"/>
    <property type="match status" value="1"/>
</dbReference>
<evidence type="ECO:0000256" key="6">
    <source>
        <dbReference type="HAMAP-Rule" id="MF_00541"/>
    </source>
</evidence>
<dbReference type="GO" id="GO:0019324">
    <property type="term" value="P:L-lyxose metabolic process"/>
    <property type="evidence" value="ECO:0007669"/>
    <property type="project" value="TreeGrafter"/>
</dbReference>
<feature type="binding site" evidence="6">
    <location>
        <position position="292"/>
    </location>
    <ligand>
        <name>Mn(2+)</name>
        <dbReference type="ChEBI" id="CHEBI:29035"/>
    </ligand>
</feature>
<comment type="function">
    <text evidence="6">Catalyzes the interconversion of L-rhamnose and L-rhamnulose.</text>
</comment>
<dbReference type="UniPathway" id="UPA00541">
    <property type="reaction ID" value="UER00601"/>
</dbReference>
<evidence type="ECO:0000256" key="3">
    <source>
        <dbReference type="ARBA" id="ARBA00023211"/>
    </source>
</evidence>
<dbReference type="RefSeq" id="WP_008787926.1">
    <property type="nucleotide sequence ID" value="NZ_AKCB01000001.1"/>
</dbReference>
<proteinExistence type="inferred from homology"/>
<name>E7G7S2_9FIRM</name>
<comment type="catalytic activity">
    <reaction evidence="6">
        <text>L-rhamnopyranose = L-rhamnulose</text>
        <dbReference type="Rhea" id="RHEA:23160"/>
        <dbReference type="ChEBI" id="CHEBI:17897"/>
        <dbReference type="ChEBI" id="CHEBI:62346"/>
        <dbReference type="EC" id="5.3.1.14"/>
    </reaction>
</comment>
<gene>
    <name evidence="6" type="primary">rhaA</name>
    <name evidence="8" type="ORF">HMPREF9488_00810</name>
</gene>
<dbReference type="EC" id="5.3.1.14" evidence="6 7"/>
<dbReference type="HAMAP" id="MF_00541">
    <property type="entry name" value="RhaA"/>
    <property type="match status" value="1"/>
</dbReference>
<feature type="binding site" evidence="6">
    <location>
        <position position="258"/>
    </location>
    <ligand>
        <name>Mn(2+)</name>
        <dbReference type="ChEBI" id="CHEBI:29035"/>
    </ligand>
</feature>
<dbReference type="eggNOG" id="COG4806">
    <property type="taxonomic scope" value="Bacteria"/>
</dbReference>
<dbReference type="GeneID" id="78228779"/>
<evidence type="ECO:0000256" key="7">
    <source>
        <dbReference type="NCBIfam" id="TIGR01748"/>
    </source>
</evidence>
<sequence length="415" mass="47546">MNQIFKEAKAVYEKLGMKVDEALKTLQAFPVSMHCWQGDDVVGFDGAGALSGGIQTTGNYPGKARNYQELMDDIDEVLKLVPGTKRINLHASYAIFEDGEKVDRNAIEPQHFVKWVEFAKARNLGLDFNPTIFSHPLAEGLTLSSPDQKVREFWIEHCQACIRIAEYFASELGTPCLMNIWIPDGLKDIPGDRLTPRKRFMESLDQILSIHYDKEKVLVCLESKVFGIGMESYTVGSSEFTMNYAKTRGILPLMDNGHYHPTEVVSDKLSAMLLFHDKVALHVTRPVRWDSDHVVLFDDETKEIAKEIVRNNAMDRVLVGLDFFDASINRVAAWTIGMRNMQKAMLYALLQPYDMLKEAQDQGDFTKIMVLNEELKTYPFNDIWDYYCEMNHVPVRETWYDEVKNYETEVLAKRG</sequence>
<evidence type="ECO:0000256" key="2">
    <source>
        <dbReference type="ARBA" id="ARBA00022723"/>
    </source>
</evidence>
<keyword evidence="1 6" id="KW-0963">Cytoplasm</keyword>
<keyword evidence="4 6" id="KW-0413">Isomerase</keyword>
<dbReference type="InterPro" id="IPR036237">
    <property type="entry name" value="Xyl_isomerase-like_sf"/>
</dbReference>
<comment type="subcellular location">
    <subcellularLocation>
        <location evidence="6">Cytoplasm</location>
    </subcellularLocation>
</comment>
<dbReference type="SUPFAM" id="SSF51658">
    <property type="entry name" value="Xylose isomerase-like"/>
    <property type="match status" value="1"/>
</dbReference>
<evidence type="ECO:0000256" key="4">
    <source>
        <dbReference type="ARBA" id="ARBA00023235"/>
    </source>
</evidence>
<dbReference type="GO" id="GO:0005737">
    <property type="term" value="C:cytoplasm"/>
    <property type="evidence" value="ECO:0007669"/>
    <property type="project" value="UniProtKB-SubCell"/>
</dbReference>
<accession>E7G7S2</accession>
<dbReference type="GO" id="GO:0008740">
    <property type="term" value="F:L-rhamnose isomerase activity"/>
    <property type="evidence" value="ECO:0007669"/>
    <property type="project" value="UniProtKB-UniRule"/>
</dbReference>
<feature type="binding site" evidence="6">
    <location>
        <position position="290"/>
    </location>
    <ligand>
        <name>Mn(2+)</name>
        <dbReference type="ChEBI" id="CHEBI:29035"/>
    </ligand>
</feature>
<dbReference type="InterPro" id="IPR050337">
    <property type="entry name" value="L-rhamnose_isomerase"/>
</dbReference>
<evidence type="ECO:0000313" key="9">
    <source>
        <dbReference type="Proteomes" id="UP000003157"/>
    </source>
</evidence>
<dbReference type="Pfam" id="PF06134">
    <property type="entry name" value="RhaA"/>
    <property type="match status" value="1"/>
</dbReference>
<organism evidence="8 9">
    <name type="scientific">Coprobacillus cateniformis</name>
    <dbReference type="NCBI Taxonomy" id="100884"/>
    <lineage>
        <taxon>Bacteria</taxon>
        <taxon>Bacillati</taxon>
        <taxon>Bacillota</taxon>
        <taxon>Erysipelotrichia</taxon>
        <taxon>Erysipelotrichales</taxon>
        <taxon>Coprobacillaceae</taxon>
        <taxon>Coprobacillus</taxon>
    </lineage>
</organism>
<protein>
    <recommendedName>
        <fullName evidence="6 7">L-rhamnose isomerase</fullName>
        <ecNumber evidence="6 7">5.3.1.14</ecNumber>
    </recommendedName>
</protein>
<comment type="cofactor">
    <cofactor evidence="6">
        <name>Mn(2+)</name>
        <dbReference type="ChEBI" id="CHEBI:29035"/>
    </cofactor>
    <text evidence="6">Binds 1 Mn(2+) ion per subunit.</text>
</comment>
<dbReference type="PANTHER" id="PTHR30268">
    <property type="entry name" value="L-RHAMNOSE ISOMERASE"/>
    <property type="match status" value="1"/>
</dbReference>
<evidence type="ECO:0000313" key="8">
    <source>
        <dbReference type="EMBL" id="EFW05843.1"/>
    </source>
</evidence>
<dbReference type="OrthoDB" id="9766697at2"/>
<dbReference type="InterPro" id="IPR009308">
    <property type="entry name" value="Rhamnose_isomerase"/>
</dbReference>